<sequence>MTTNIALPETDRPAAGSRVPPDRSPTSHAALTRVDAERLLGRTELDAALDDGTWTELWSGVVVPAQFAEDRRTRAAAALLRAGPHAVLSGVTAVAMHGCTAARDDAVHVTIPYDRERRSTADLVFHQAWIRESDVVELDGLRVHALDFATAELLCTGPQRMALACLEQTLDELAGNAEHFRWLVAERLARRRDRRGTRRAAALLELAWSPSSAEEAEPVGGAR</sequence>
<evidence type="ECO:0000256" key="1">
    <source>
        <dbReference type="SAM" id="MobiDB-lite"/>
    </source>
</evidence>
<gene>
    <name evidence="2" type="ORF">ACFQ16_03305</name>
</gene>
<evidence type="ECO:0000313" key="2">
    <source>
        <dbReference type="EMBL" id="MFD0918761.1"/>
    </source>
</evidence>
<evidence type="ECO:0000313" key="3">
    <source>
        <dbReference type="Proteomes" id="UP001597018"/>
    </source>
</evidence>
<name>A0ABW3FPS3_9PSEU</name>
<accession>A0ABW3FPS3</accession>
<dbReference type="RefSeq" id="WP_263249464.1">
    <property type="nucleotide sequence ID" value="NZ_BAABLT010000007.1"/>
</dbReference>
<protein>
    <submittedName>
        <fullName evidence="2">Uncharacterized protein</fullName>
    </submittedName>
</protein>
<organism evidence="2 3">
    <name type="scientific">Saccharopolyspora rosea</name>
    <dbReference type="NCBI Taxonomy" id="524884"/>
    <lineage>
        <taxon>Bacteria</taxon>
        <taxon>Bacillati</taxon>
        <taxon>Actinomycetota</taxon>
        <taxon>Actinomycetes</taxon>
        <taxon>Pseudonocardiales</taxon>
        <taxon>Pseudonocardiaceae</taxon>
        <taxon>Saccharopolyspora</taxon>
    </lineage>
</organism>
<dbReference type="Proteomes" id="UP001597018">
    <property type="component" value="Unassembled WGS sequence"/>
</dbReference>
<dbReference type="EMBL" id="JBHTIW010000001">
    <property type="protein sequence ID" value="MFD0918761.1"/>
    <property type="molecule type" value="Genomic_DNA"/>
</dbReference>
<proteinExistence type="predicted"/>
<feature type="region of interest" description="Disordered" evidence="1">
    <location>
        <begin position="1"/>
        <end position="28"/>
    </location>
</feature>
<reference evidence="3" key="1">
    <citation type="journal article" date="2019" name="Int. J. Syst. Evol. Microbiol.">
        <title>The Global Catalogue of Microorganisms (GCM) 10K type strain sequencing project: providing services to taxonomists for standard genome sequencing and annotation.</title>
        <authorList>
            <consortium name="The Broad Institute Genomics Platform"/>
            <consortium name="The Broad Institute Genome Sequencing Center for Infectious Disease"/>
            <person name="Wu L."/>
            <person name="Ma J."/>
        </authorList>
    </citation>
    <scope>NUCLEOTIDE SEQUENCE [LARGE SCALE GENOMIC DNA]</scope>
    <source>
        <strain evidence="3">CCUG 56401</strain>
    </source>
</reference>
<comment type="caution">
    <text evidence="2">The sequence shown here is derived from an EMBL/GenBank/DDBJ whole genome shotgun (WGS) entry which is preliminary data.</text>
</comment>
<keyword evidence="3" id="KW-1185">Reference proteome</keyword>